<proteinExistence type="predicted"/>
<evidence type="ECO:0000313" key="2">
    <source>
        <dbReference type="EMBL" id="OMO55458.1"/>
    </source>
</evidence>
<sequence>MSSENPFYCRRWPMEGYPICVRAQSWVGNSFEKHLLRSARLLEINKAKVIDSMVTSGIRPKDVYSYLSNEAGGVENIGFTRRDCYNFVNKQKMMMIEVGDGQSLLNNFKIRASEDPLFFYTIQVDQENRMTNFFWRDSRSRIDYDYFGDVVVFDTTYRTNKYNLICAPFVGINHHRQTIMFGCAFLLDEKADSFVWLFKSFLESMGNKAPKTIMTDQTHAISKAIEQVFPDTSHRLCLWHISKNATSHLGSLNSNAEFHALFYKCMYGCESEIEFERTWKKMITDHKLQDHSWLNSLHKCRDKWSTAFSIDVFSSQIKSSQRAEVTNNVLQGLSIATTSLTKFFIEFEKLVARWRSSEGEKDFQCMHGSVTRAIKNCAILVHASEAYTHEIYKCFEKEFLDGIALTWKQVSSEGTICTFEVEVVGNDNSRIRK</sequence>
<keyword evidence="3" id="KW-1185">Reference proteome</keyword>
<dbReference type="STRING" id="210143.A0A1R3GBI7"/>
<feature type="domain" description="MULE transposase" evidence="1">
    <location>
        <begin position="150"/>
        <end position="244"/>
    </location>
</feature>
<dbReference type="PANTHER" id="PTHR47718:SF17">
    <property type="entry name" value="PROTEIN FAR1-RELATED SEQUENCE 5-LIKE"/>
    <property type="match status" value="1"/>
</dbReference>
<dbReference type="AlphaFoldDB" id="A0A1R3GBI7"/>
<dbReference type="Proteomes" id="UP000188268">
    <property type="component" value="Unassembled WGS sequence"/>
</dbReference>
<gene>
    <name evidence="2" type="ORF">CCACVL1_27229</name>
</gene>
<organism evidence="2 3">
    <name type="scientific">Corchorus capsularis</name>
    <name type="common">Jute</name>
    <dbReference type="NCBI Taxonomy" id="210143"/>
    <lineage>
        <taxon>Eukaryota</taxon>
        <taxon>Viridiplantae</taxon>
        <taxon>Streptophyta</taxon>
        <taxon>Embryophyta</taxon>
        <taxon>Tracheophyta</taxon>
        <taxon>Spermatophyta</taxon>
        <taxon>Magnoliopsida</taxon>
        <taxon>eudicotyledons</taxon>
        <taxon>Gunneridae</taxon>
        <taxon>Pentapetalae</taxon>
        <taxon>rosids</taxon>
        <taxon>malvids</taxon>
        <taxon>Malvales</taxon>
        <taxon>Malvaceae</taxon>
        <taxon>Grewioideae</taxon>
        <taxon>Apeibeae</taxon>
        <taxon>Corchorus</taxon>
    </lineage>
</organism>
<dbReference type="InterPro" id="IPR018289">
    <property type="entry name" value="MULE_transposase_dom"/>
</dbReference>
<dbReference type="OMA" id="KSHEYMT"/>
<feature type="non-terminal residue" evidence="2">
    <location>
        <position position="433"/>
    </location>
</feature>
<dbReference type="Pfam" id="PF10551">
    <property type="entry name" value="MULE"/>
    <property type="match status" value="1"/>
</dbReference>
<accession>A0A1R3GBI7</accession>
<dbReference type="EMBL" id="AWWV01014663">
    <property type="protein sequence ID" value="OMO55458.1"/>
    <property type="molecule type" value="Genomic_DNA"/>
</dbReference>
<evidence type="ECO:0000259" key="1">
    <source>
        <dbReference type="Pfam" id="PF10551"/>
    </source>
</evidence>
<dbReference type="PANTHER" id="PTHR47718">
    <property type="entry name" value="OS01G0519700 PROTEIN"/>
    <property type="match status" value="1"/>
</dbReference>
<comment type="caution">
    <text evidence="2">The sequence shown here is derived from an EMBL/GenBank/DDBJ whole genome shotgun (WGS) entry which is preliminary data.</text>
</comment>
<dbReference type="OrthoDB" id="1002538at2759"/>
<evidence type="ECO:0000313" key="3">
    <source>
        <dbReference type="Proteomes" id="UP000188268"/>
    </source>
</evidence>
<protein>
    <recommendedName>
        <fullName evidence="1">MULE transposase domain-containing protein</fullName>
    </recommendedName>
</protein>
<dbReference type="Gramene" id="OMO55458">
    <property type="protein sequence ID" value="OMO55458"/>
    <property type="gene ID" value="CCACVL1_27229"/>
</dbReference>
<name>A0A1R3GBI7_COCAP</name>
<reference evidence="2 3" key="1">
    <citation type="submission" date="2013-09" db="EMBL/GenBank/DDBJ databases">
        <title>Corchorus capsularis genome sequencing.</title>
        <authorList>
            <person name="Alam M."/>
            <person name="Haque M.S."/>
            <person name="Islam M.S."/>
            <person name="Emdad E.M."/>
            <person name="Islam M.M."/>
            <person name="Ahmed B."/>
            <person name="Halim A."/>
            <person name="Hossen Q.M.M."/>
            <person name="Hossain M.Z."/>
            <person name="Ahmed R."/>
            <person name="Khan M.M."/>
            <person name="Islam R."/>
            <person name="Rashid M.M."/>
            <person name="Khan S.A."/>
            <person name="Rahman M.S."/>
            <person name="Alam M."/>
        </authorList>
    </citation>
    <scope>NUCLEOTIDE SEQUENCE [LARGE SCALE GENOMIC DNA]</scope>
    <source>
        <strain evidence="3">cv. CVL-1</strain>
        <tissue evidence="2">Whole seedling</tissue>
    </source>
</reference>